<reference evidence="2 3" key="1">
    <citation type="submission" date="2020-10" db="EMBL/GenBank/DDBJ databases">
        <title>Complete genome sequence of Paludibaculum fermentans P105T, a facultatively anaerobic acidobacterium capable of dissimilatory Fe(III) reduction.</title>
        <authorList>
            <person name="Dedysh S.N."/>
            <person name="Beletsky A.V."/>
            <person name="Kulichevskaya I.S."/>
            <person name="Mardanov A.V."/>
            <person name="Ravin N.V."/>
        </authorList>
    </citation>
    <scope>NUCLEOTIDE SEQUENCE [LARGE SCALE GENOMIC DNA]</scope>
    <source>
        <strain evidence="2 3">P105</strain>
    </source>
</reference>
<dbReference type="Proteomes" id="UP000593892">
    <property type="component" value="Chromosome"/>
</dbReference>
<name>A0A7S7SHT7_PALFE</name>
<feature type="transmembrane region" description="Helical" evidence="1">
    <location>
        <begin position="62"/>
        <end position="79"/>
    </location>
</feature>
<proteinExistence type="predicted"/>
<feature type="transmembrane region" description="Helical" evidence="1">
    <location>
        <begin position="124"/>
        <end position="141"/>
    </location>
</feature>
<feature type="transmembrane region" description="Helical" evidence="1">
    <location>
        <begin position="148"/>
        <end position="167"/>
    </location>
</feature>
<keyword evidence="3" id="KW-1185">Reference proteome</keyword>
<accession>A0A7S7SHT7</accession>
<dbReference type="KEGG" id="pfer:IRI77_19280"/>
<evidence type="ECO:0000313" key="3">
    <source>
        <dbReference type="Proteomes" id="UP000593892"/>
    </source>
</evidence>
<feature type="transmembrane region" description="Helical" evidence="1">
    <location>
        <begin position="99"/>
        <end position="118"/>
    </location>
</feature>
<keyword evidence="1" id="KW-0812">Transmembrane</keyword>
<feature type="transmembrane region" description="Helical" evidence="1">
    <location>
        <begin position="27"/>
        <end position="50"/>
    </location>
</feature>
<evidence type="ECO:0000313" key="2">
    <source>
        <dbReference type="EMBL" id="QOY84998.1"/>
    </source>
</evidence>
<dbReference type="AlphaFoldDB" id="A0A7S7SHT7"/>
<protein>
    <submittedName>
        <fullName evidence="2">Uncharacterized protein</fullName>
    </submittedName>
</protein>
<evidence type="ECO:0000256" key="1">
    <source>
        <dbReference type="SAM" id="Phobius"/>
    </source>
</evidence>
<keyword evidence="1" id="KW-0472">Membrane</keyword>
<feature type="transmembrane region" description="Helical" evidence="1">
    <location>
        <begin position="173"/>
        <end position="191"/>
    </location>
</feature>
<keyword evidence="1" id="KW-1133">Transmembrane helix</keyword>
<dbReference type="EMBL" id="CP063849">
    <property type="protein sequence ID" value="QOY84998.1"/>
    <property type="molecule type" value="Genomic_DNA"/>
</dbReference>
<gene>
    <name evidence="2" type="ORF">IRI77_19280</name>
</gene>
<organism evidence="2 3">
    <name type="scientific">Paludibaculum fermentans</name>
    <dbReference type="NCBI Taxonomy" id="1473598"/>
    <lineage>
        <taxon>Bacteria</taxon>
        <taxon>Pseudomonadati</taxon>
        <taxon>Acidobacteriota</taxon>
        <taxon>Terriglobia</taxon>
        <taxon>Bryobacterales</taxon>
        <taxon>Bryobacteraceae</taxon>
        <taxon>Paludibaculum</taxon>
    </lineage>
</organism>
<dbReference type="RefSeq" id="WP_194446668.1">
    <property type="nucleotide sequence ID" value="NZ_CP063849.1"/>
</dbReference>
<sequence>MGQVEPIPIHDHALENLRYIRSAMERAGSFTAVPGLGGMVMGASALPAAWYAHRQTGPEGWITVWLTEMVLAVAIGSLAMVHKARRSGAPLWCDAGRKFALGFAPPILAGALLTWPLYQAGLLHIVAAAWLMLYGAAVVAGGAFSVRIIPAMGAAYFALGLIAMLAPPDLKDLPLAAGFGGLHLVFGFWIYRRYGG</sequence>